<sequence length="58" mass="7234">MNNSNKKNSEPDKHLEKLKQRKNQRWLEWLRRPGTLRLIFRIGLFIFKLLKWLIEMLN</sequence>
<organism evidence="1 2">
    <name type="scientific">Tumidithrix elongata BACA0141</name>
    <dbReference type="NCBI Taxonomy" id="2716417"/>
    <lineage>
        <taxon>Bacteria</taxon>
        <taxon>Bacillati</taxon>
        <taxon>Cyanobacteriota</taxon>
        <taxon>Cyanophyceae</taxon>
        <taxon>Pseudanabaenales</taxon>
        <taxon>Pseudanabaenaceae</taxon>
        <taxon>Tumidithrix</taxon>
        <taxon>Tumidithrix elongata</taxon>
    </lineage>
</organism>
<comment type="caution">
    <text evidence="1">The sequence shown here is derived from an EMBL/GenBank/DDBJ whole genome shotgun (WGS) entry which is preliminary data.</text>
</comment>
<reference evidence="1" key="1">
    <citation type="submission" date="2024-01" db="EMBL/GenBank/DDBJ databases">
        <title>Bank of Algae and Cyanobacteria of the Azores (BACA) strain genomes.</title>
        <authorList>
            <person name="Luz R."/>
            <person name="Cordeiro R."/>
            <person name="Fonseca A."/>
            <person name="Goncalves V."/>
        </authorList>
    </citation>
    <scope>NUCLEOTIDE SEQUENCE</scope>
    <source>
        <strain evidence="1">BACA0141</strain>
    </source>
</reference>
<gene>
    <name evidence="1" type="ORF">V2H45_24595</name>
</gene>
<protein>
    <submittedName>
        <fullName evidence="1">Uncharacterized protein</fullName>
    </submittedName>
</protein>
<dbReference type="Proteomes" id="UP001333818">
    <property type="component" value="Unassembled WGS sequence"/>
</dbReference>
<evidence type="ECO:0000313" key="2">
    <source>
        <dbReference type="Proteomes" id="UP001333818"/>
    </source>
</evidence>
<dbReference type="RefSeq" id="WP_330486361.1">
    <property type="nucleotide sequence ID" value="NZ_JAZBJZ010000190.1"/>
</dbReference>
<dbReference type="AlphaFoldDB" id="A0AAW9Q7I5"/>
<dbReference type="EMBL" id="JAZBJZ010000190">
    <property type="protein sequence ID" value="MEE3719924.1"/>
    <property type="molecule type" value="Genomic_DNA"/>
</dbReference>
<keyword evidence="2" id="KW-1185">Reference proteome</keyword>
<proteinExistence type="predicted"/>
<accession>A0AAW9Q7I5</accession>
<evidence type="ECO:0000313" key="1">
    <source>
        <dbReference type="EMBL" id="MEE3719924.1"/>
    </source>
</evidence>
<name>A0AAW9Q7I5_9CYAN</name>